<comment type="caution">
    <text evidence="5">The sequence shown here is derived from an EMBL/GenBank/DDBJ whole genome shotgun (WGS) entry which is preliminary data.</text>
</comment>
<evidence type="ECO:0000256" key="3">
    <source>
        <dbReference type="SAM" id="Phobius"/>
    </source>
</evidence>
<dbReference type="InterPro" id="IPR002509">
    <property type="entry name" value="NODB_dom"/>
</dbReference>
<keyword evidence="2" id="KW-0378">Hydrolase</keyword>
<dbReference type="CDD" id="cd10917">
    <property type="entry name" value="CE4_NodB_like_6s_7s"/>
    <property type="match status" value="1"/>
</dbReference>
<dbReference type="Pfam" id="PF01522">
    <property type="entry name" value="Polysacc_deac_1"/>
    <property type="match status" value="1"/>
</dbReference>
<dbReference type="GO" id="GO:0016810">
    <property type="term" value="F:hydrolase activity, acting on carbon-nitrogen (but not peptide) bonds"/>
    <property type="evidence" value="ECO:0007669"/>
    <property type="project" value="InterPro"/>
</dbReference>
<dbReference type="OrthoDB" id="9812065at2"/>
<keyword evidence="3" id="KW-1133">Transmembrane helix</keyword>
<dbReference type="GO" id="GO:0005975">
    <property type="term" value="P:carbohydrate metabolic process"/>
    <property type="evidence" value="ECO:0007669"/>
    <property type="project" value="InterPro"/>
</dbReference>
<protein>
    <submittedName>
        <fullName evidence="5">Polysaccharide deacetylase family sporulation protein PdaB</fullName>
    </submittedName>
</protein>
<gene>
    <name evidence="5" type="ORF">DFR56_110164</name>
</gene>
<evidence type="ECO:0000313" key="6">
    <source>
        <dbReference type="Proteomes" id="UP000247978"/>
    </source>
</evidence>
<evidence type="ECO:0000313" key="5">
    <source>
        <dbReference type="EMBL" id="PXW85663.1"/>
    </source>
</evidence>
<dbReference type="InterPro" id="IPR050248">
    <property type="entry name" value="Polysacc_deacetylase_ArnD"/>
</dbReference>
<reference evidence="5 6" key="1">
    <citation type="submission" date="2018-05" db="EMBL/GenBank/DDBJ databases">
        <title>Genomic Encyclopedia of Type Strains, Phase IV (KMG-IV): sequencing the most valuable type-strain genomes for metagenomic binning, comparative biology and taxonomic classification.</title>
        <authorList>
            <person name="Goeker M."/>
        </authorList>
    </citation>
    <scope>NUCLEOTIDE SEQUENCE [LARGE SCALE GENOMIC DNA]</scope>
    <source>
        <strain evidence="5 6">DSM 28556</strain>
    </source>
</reference>
<evidence type="ECO:0000256" key="2">
    <source>
        <dbReference type="ARBA" id="ARBA00022801"/>
    </source>
</evidence>
<dbReference type="AlphaFoldDB" id="A0A2V3VUP5"/>
<dbReference type="GO" id="GO:0046872">
    <property type="term" value="F:metal ion binding"/>
    <property type="evidence" value="ECO:0007669"/>
    <property type="project" value="UniProtKB-KW"/>
</dbReference>
<keyword evidence="3" id="KW-0472">Membrane</keyword>
<keyword evidence="3" id="KW-0812">Transmembrane</keyword>
<organism evidence="5 6">
    <name type="scientific">Pseudogracilibacillus auburnensis</name>
    <dbReference type="NCBI Taxonomy" id="1494959"/>
    <lineage>
        <taxon>Bacteria</taxon>
        <taxon>Bacillati</taxon>
        <taxon>Bacillota</taxon>
        <taxon>Bacilli</taxon>
        <taxon>Bacillales</taxon>
        <taxon>Bacillaceae</taxon>
        <taxon>Pseudogracilibacillus</taxon>
    </lineage>
</organism>
<name>A0A2V3VUP5_9BACI</name>
<evidence type="ECO:0000259" key="4">
    <source>
        <dbReference type="PROSITE" id="PS51677"/>
    </source>
</evidence>
<dbReference type="PROSITE" id="PS51677">
    <property type="entry name" value="NODB"/>
    <property type="match status" value="1"/>
</dbReference>
<evidence type="ECO:0000256" key="1">
    <source>
        <dbReference type="ARBA" id="ARBA00022723"/>
    </source>
</evidence>
<feature type="domain" description="NodB homology" evidence="4">
    <location>
        <begin position="55"/>
        <end position="236"/>
    </location>
</feature>
<dbReference type="SUPFAM" id="SSF88713">
    <property type="entry name" value="Glycoside hydrolase/deacetylase"/>
    <property type="match status" value="1"/>
</dbReference>
<dbReference type="GO" id="GO:0016020">
    <property type="term" value="C:membrane"/>
    <property type="evidence" value="ECO:0007669"/>
    <property type="project" value="TreeGrafter"/>
</dbReference>
<sequence>MKKGRFSVYTILRYITIILLIVSVHFQEKVEASSYYPLQTKYPDTMIYKVDTNEKVIAFTFDDGPDERYTPEILDVLKKHDVKATFFLLGTRVDKYPEVVKRIHEEGHAIGNHTYWHPELTKKPDGVASLVWETNKNEQAIESVIGLKTNLFRAPYGAINGEMIEKLKEMNYQAVGWSIDSEDWKGLSKNKIKHNVISGLHPGSIVLMHSAGRVPGTPEALDELLRYLKTNGYMIVTIPDLWKVQYK</sequence>
<dbReference type="Gene3D" id="3.20.20.370">
    <property type="entry name" value="Glycoside hydrolase/deacetylase"/>
    <property type="match status" value="1"/>
</dbReference>
<dbReference type="RefSeq" id="WP_110396119.1">
    <property type="nucleotide sequence ID" value="NZ_JADIJL010000018.1"/>
</dbReference>
<accession>A0A2V3VUP5</accession>
<dbReference type="Proteomes" id="UP000247978">
    <property type="component" value="Unassembled WGS sequence"/>
</dbReference>
<keyword evidence="6" id="KW-1185">Reference proteome</keyword>
<dbReference type="EMBL" id="QJJQ01000010">
    <property type="protein sequence ID" value="PXW85663.1"/>
    <property type="molecule type" value="Genomic_DNA"/>
</dbReference>
<dbReference type="PANTHER" id="PTHR10587:SF133">
    <property type="entry name" value="CHITIN DEACETYLASE 1-RELATED"/>
    <property type="match status" value="1"/>
</dbReference>
<keyword evidence="1" id="KW-0479">Metal-binding</keyword>
<feature type="transmembrane region" description="Helical" evidence="3">
    <location>
        <begin position="6"/>
        <end position="26"/>
    </location>
</feature>
<proteinExistence type="predicted"/>
<dbReference type="PANTHER" id="PTHR10587">
    <property type="entry name" value="GLYCOSYL TRANSFERASE-RELATED"/>
    <property type="match status" value="1"/>
</dbReference>
<dbReference type="InterPro" id="IPR011330">
    <property type="entry name" value="Glyco_hydro/deAcase_b/a-brl"/>
</dbReference>